<evidence type="ECO:0000313" key="1">
    <source>
        <dbReference type="Ensembl" id="ENSPFOP00000022606.1"/>
    </source>
</evidence>
<dbReference type="AlphaFoldDB" id="A0A096LTW5"/>
<name>A0A096LTW5_POEFO</name>
<proteinExistence type="predicted"/>
<evidence type="ECO:0000313" key="2">
    <source>
        <dbReference type="Proteomes" id="UP000028760"/>
    </source>
</evidence>
<dbReference type="InterPro" id="IPR013783">
    <property type="entry name" value="Ig-like_fold"/>
</dbReference>
<protein>
    <recommendedName>
        <fullName evidence="3">Ig-like domain-containing protein</fullName>
    </recommendedName>
</protein>
<dbReference type="InterPro" id="IPR036179">
    <property type="entry name" value="Ig-like_dom_sf"/>
</dbReference>
<dbReference type="STRING" id="48698.ENSPFOP00000022606"/>
<dbReference type="SUPFAM" id="SSF48726">
    <property type="entry name" value="Immunoglobulin"/>
    <property type="match status" value="1"/>
</dbReference>
<dbReference type="Proteomes" id="UP000028760">
    <property type="component" value="Unassembled WGS sequence"/>
</dbReference>
<keyword evidence="2" id="KW-1185">Reference proteome</keyword>
<dbReference type="Gene3D" id="2.60.40.10">
    <property type="entry name" value="Immunoglobulins"/>
    <property type="match status" value="1"/>
</dbReference>
<reference evidence="1" key="3">
    <citation type="submission" date="2025-09" db="UniProtKB">
        <authorList>
            <consortium name="Ensembl"/>
        </authorList>
    </citation>
    <scope>IDENTIFICATION</scope>
</reference>
<dbReference type="Ensembl" id="ENSPFOT00000030738.1">
    <property type="protein sequence ID" value="ENSPFOP00000022606.1"/>
    <property type="gene ID" value="ENSPFOG00000024358.1"/>
</dbReference>
<evidence type="ECO:0008006" key="3">
    <source>
        <dbReference type="Google" id="ProtNLM"/>
    </source>
</evidence>
<dbReference type="GeneTree" id="ENSGT01150000287677"/>
<sequence length="260" mass="29054">LNICSPAFVPVRLTVSPSRSQLIRGESVTLICEDENSSDGWTVKRNTTRGTRTECGKGWGKPAGSSCSISYILEKYTGVYWCESKEGSSSSSSMNLTVGIPTGPCRVLVKLTNLQRGNLRTFACCLINGKHKKPLRQGSPNFFLRGPHSCSFLWSGAGLRFWRKKPRGFSSSFRVKIKYKLKVALPTSKAPPPASDPVQLVFTVTRRLLVFCPYLISTLLFVSFYQHRSQGSNNLKHFDTNTKKRETNLKLFIGANDRYV</sequence>
<reference evidence="2" key="1">
    <citation type="submission" date="2013-10" db="EMBL/GenBank/DDBJ databases">
        <authorList>
            <person name="Schartl M."/>
            <person name="Warren W."/>
        </authorList>
    </citation>
    <scope>NUCLEOTIDE SEQUENCE [LARGE SCALE GENOMIC DNA]</scope>
    <source>
        <strain evidence="2">female</strain>
    </source>
</reference>
<dbReference type="EMBL" id="AYCK01026802">
    <property type="status" value="NOT_ANNOTATED_CDS"/>
    <property type="molecule type" value="Genomic_DNA"/>
</dbReference>
<reference evidence="1" key="2">
    <citation type="submission" date="2025-08" db="UniProtKB">
        <authorList>
            <consortium name="Ensembl"/>
        </authorList>
    </citation>
    <scope>IDENTIFICATION</scope>
</reference>
<organism evidence="1 2">
    <name type="scientific">Poecilia formosa</name>
    <name type="common">Amazon molly</name>
    <name type="synonym">Limia formosa</name>
    <dbReference type="NCBI Taxonomy" id="48698"/>
    <lineage>
        <taxon>Eukaryota</taxon>
        <taxon>Metazoa</taxon>
        <taxon>Chordata</taxon>
        <taxon>Craniata</taxon>
        <taxon>Vertebrata</taxon>
        <taxon>Euteleostomi</taxon>
        <taxon>Actinopterygii</taxon>
        <taxon>Neopterygii</taxon>
        <taxon>Teleostei</taxon>
        <taxon>Neoteleostei</taxon>
        <taxon>Acanthomorphata</taxon>
        <taxon>Ovalentaria</taxon>
        <taxon>Atherinomorphae</taxon>
        <taxon>Cyprinodontiformes</taxon>
        <taxon>Poeciliidae</taxon>
        <taxon>Poeciliinae</taxon>
        <taxon>Poecilia</taxon>
    </lineage>
</organism>
<accession>A0A096LTW5</accession>